<dbReference type="GO" id="GO:0005524">
    <property type="term" value="F:ATP binding"/>
    <property type="evidence" value="ECO:0007669"/>
    <property type="project" value="UniProtKB-UniRule"/>
</dbReference>
<keyword evidence="4 6" id="KW-0418">Kinase</keyword>
<keyword evidence="5 6" id="KW-0067">ATP-binding</keyword>
<dbReference type="EC" id="2.7.1.-" evidence="6"/>
<keyword evidence="2 6" id="KW-0808">Transferase</keyword>
<dbReference type="PROSITE" id="PS51748">
    <property type="entry name" value="HEXOKINASE_2"/>
    <property type="match status" value="1"/>
</dbReference>
<dbReference type="Pfam" id="PF00349">
    <property type="entry name" value="Hexokinase_1"/>
    <property type="match status" value="1"/>
</dbReference>
<evidence type="ECO:0000259" key="8">
    <source>
        <dbReference type="Pfam" id="PF03727"/>
    </source>
</evidence>
<evidence type="ECO:0000313" key="9">
    <source>
        <dbReference type="EMBL" id="CEO58657.1"/>
    </source>
</evidence>
<dbReference type="GO" id="GO:0005739">
    <property type="term" value="C:mitochondrion"/>
    <property type="evidence" value="ECO:0007669"/>
    <property type="project" value="TreeGrafter"/>
</dbReference>
<sequence>MSAPLVKVLHRLQELFHNVVSALEAMMLFPSLFRGLSHRKRKPFLGAHWRRRTLDDFADEVETLFTKPLSTPKMLEMSEKIRAQFRHCLQNSPVCMLPSYNHALPTGSETGTFLALDVGGSTFRVALIELHGRDEEMRIVKVASSYIDNSVKLLEGTQFFDWMAGHIENMLKDVGTDYGRGDVALPMGLSWSFPIDQTSLGSGLMIHMGKGFHCSNGTVGQELGDLLIQSCRKRDLNVAMAAIVNDSSAALLSRAYVDPKTRMSLILGTGTNMAIHFPVHEIGRSKFGMRPEGWFDYAKHVIINSEMSMFGGGVLPMTRWDDVLNRTHLRPDYQPLEYMITGRYLGEVVRLIIVEAVETAGLFGGDLPHSMREAYSFDTSIVAFIEEDSSASMSASAALLQKQHTFPSFPPVEDLRFIRRVCQVVSRRAAAYLATAIHSMWCLSNDVESSTSPSVSDNLVKESPEITVVESGESAKNLSIACDGTVINKYPGFRDTCQSYLDQLSEQSHNTAGSAIRLEPAPESAILGAAVAVAVAVADEAERQS</sequence>
<dbReference type="GO" id="GO:0008865">
    <property type="term" value="F:fructokinase activity"/>
    <property type="evidence" value="ECO:0007669"/>
    <property type="project" value="TreeGrafter"/>
</dbReference>
<keyword evidence="3 6" id="KW-0547">Nucleotide-binding</keyword>
<evidence type="ECO:0000313" key="10">
    <source>
        <dbReference type="Proteomes" id="UP000042958"/>
    </source>
</evidence>
<dbReference type="Proteomes" id="UP000042958">
    <property type="component" value="Unassembled WGS sequence"/>
</dbReference>
<dbReference type="InterPro" id="IPR043129">
    <property type="entry name" value="ATPase_NBD"/>
</dbReference>
<dbReference type="PANTHER" id="PTHR19443">
    <property type="entry name" value="HEXOKINASE"/>
    <property type="match status" value="1"/>
</dbReference>
<keyword evidence="6" id="KW-0324">Glycolysis</keyword>
<gene>
    <name evidence="9" type="ORF">PMG11_03365</name>
</gene>
<dbReference type="GO" id="GO:0004340">
    <property type="term" value="F:glucokinase activity"/>
    <property type="evidence" value="ECO:0007669"/>
    <property type="project" value="TreeGrafter"/>
</dbReference>
<dbReference type="GO" id="GO:0019158">
    <property type="term" value="F:mannokinase activity"/>
    <property type="evidence" value="ECO:0007669"/>
    <property type="project" value="TreeGrafter"/>
</dbReference>
<dbReference type="STRING" id="104259.A0A0F7VH76"/>
<accession>A0A0F7VH76</accession>
<evidence type="ECO:0000256" key="5">
    <source>
        <dbReference type="ARBA" id="ARBA00022840"/>
    </source>
</evidence>
<dbReference type="GO" id="GO:0006006">
    <property type="term" value="P:glucose metabolic process"/>
    <property type="evidence" value="ECO:0007669"/>
    <property type="project" value="TreeGrafter"/>
</dbReference>
<name>A0A0F7VH76_PENBI</name>
<dbReference type="PANTHER" id="PTHR19443:SF24">
    <property type="entry name" value="PHOSPHOTRANSFERASE"/>
    <property type="match status" value="1"/>
</dbReference>
<dbReference type="InterPro" id="IPR022672">
    <property type="entry name" value="Hexokinase_N"/>
</dbReference>
<dbReference type="GO" id="GO:0001678">
    <property type="term" value="P:intracellular glucose homeostasis"/>
    <property type="evidence" value="ECO:0007669"/>
    <property type="project" value="InterPro"/>
</dbReference>
<dbReference type="InterPro" id="IPR001312">
    <property type="entry name" value="Hexokinase"/>
</dbReference>
<keyword evidence="10" id="KW-1185">Reference proteome</keyword>
<dbReference type="UniPathway" id="UPA00109">
    <property type="reaction ID" value="UER00180"/>
</dbReference>
<proteinExistence type="inferred from homology"/>
<dbReference type="Gene3D" id="3.30.420.40">
    <property type="match status" value="1"/>
</dbReference>
<evidence type="ECO:0000256" key="3">
    <source>
        <dbReference type="ARBA" id="ARBA00022741"/>
    </source>
</evidence>
<dbReference type="AlphaFoldDB" id="A0A0F7VH76"/>
<dbReference type="SUPFAM" id="SSF53067">
    <property type="entry name" value="Actin-like ATPase domain"/>
    <property type="match status" value="2"/>
</dbReference>
<dbReference type="GO" id="GO:0006096">
    <property type="term" value="P:glycolytic process"/>
    <property type="evidence" value="ECO:0007669"/>
    <property type="project" value="UniProtKB-UniPathway"/>
</dbReference>
<evidence type="ECO:0000256" key="6">
    <source>
        <dbReference type="RuleBase" id="RU362007"/>
    </source>
</evidence>
<dbReference type="GO" id="GO:0005829">
    <property type="term" value="C:cytosol"/>
    <property type="evidence" value="ECO:0007669"/>
    <property type="project" value="TreeGrafter"/>
</dbReference>
<organism evidence="9 10">
    <name type="scientific">Penicillium brasilianum</name>
    <dbReference type="NCBI Taxonomy" id="104259"/>
    <lineage>
        <taxon>Eukaryota</taxon>
        <taxon>Fungi</taxon>
        <taxon>Dikarya</taxon>
        <taxon>Ascomycota</taxon>
        <taxon>Pezizomycotina</taxon>
        <taxon>Eurotiomycetes</taxon>
        <taxon>Eurotiomycetidae</taxon>
        <taxon>Eurotiales</taxon>
        <taxon>Aspergillaceae</taxon>
        <taxon>Penicillium</taxon>
    </lineage>
</organism>
<dbReference type="FunFam" id="3.40.367.20:FF:000011">
    <property type="entry name" value="Phosphotransferase"/>
    <property type="match status" value="1"/>
</dbReference>
<dbReference type="Gene3D" id="3.40.367.20">
    <property type="match status" value="1"/>
</dbReference>
<protein>
    <recommendedName>
        <fullName evidence="6">Phosphotransferase</fullName>
        <ecNumber evidence="6">2.7.1.-</ecNumber>
    </recommendedName>
</protein>
<evidence type="ECO:0000256" key="2">
    <source>
        <dbReference type="ARBA" id="ARBA00022679"/>
    </source>
</evidence>
<dbReference type="OrthoDB" id="419537at2759"/>
<evidence type="ECO:0000259" key="7">
    <source>
        <dbReference type="Pfam" id="PF00349"/>
    </source>
</evidence>
<feature type="domain" description="Hexokinase N-terminal" evidence="7">
    <location>
        <begin position="69"/>
        <end position="256"/>
    </location>
</feature>
<feature type="domain" description="Hexokinase C-terminal" evidence="8">
    <location>
        <begin position="262"/>
        <end position="535"/>
    </location>
</feature>
<dbReference type="Pfam" id="PF03727">
    <property type="entry name" value="Hexokinase_2"/>
    <property type="match status" value="1"/>
</dbReference>
<evidence type="ECO:0000256" key="1">
    <source>
        <dbReference type="ARBA" id="ARBA00009225"/>
    </source>
</evidence>
<dbReference type="GO" id="GO:0005536">
    <property type="term" value="F:D-glucose binding"/>
    <property type="evidence" value="ECO:0007669"/>
    <property type="project" value="InterPro"/>
</dbReference>
<comment type="similarity">
    <text evidence="1 6">Belongs to the hexokinase family.</text>
</comment>
<reference evidence="10" key="1">
    <citation type="journal article" date="2015" name="Genome Announc.">
        <title>Draft genome sequence of the fungus Penicillium brasilianum MG11.</title>
        <authorList>
            <person name="Horn F."/>
            <person name="Linde J."/>
            <person name="Mattern D.J."/>
            <person name="Walther G."/>
            <person name="Guthke R."/>
            <person name="Brakhage A.A."/>
            <person name="Valiante V."/>
        </authorList>
    </citation>
    <scope>NUCLEOTIDE SEQUENCE [LARGE SCALE GENOMIC DNA]</scope>
    <source>
        <strain evidence="10">MG11</strain>
    </source>
</reference>
<dbReference type="EMBL" id="CDHK01000003">
    <property type="protein sequence ID" value="CEO58657.1"/>
    <property type="molecule type" value="Genomic_DNA"/>
</dbReference>
<evidence type="ECO:0000256" key="4">
    <source>
        <dbReference type="ARBA" id="ARBA00022777"/>
    </source>
</evidence>
<dbReference type="InterPro" id="IPR022673">
    <property type="entry name" value="Hexokinase_C"/>
</dbReference>
<dbReference type="GO" id="GO:0006013">
    <property type="term" value="P:mannose metabolic process"/>
    <property type="evidence" value="ECO:0007669"/>
    <property type="project" value="TreeGrafter"/>
</dbReference>
<dbReference type="PRINTS" id="PR00475">
    <property type="entry name" value="HEXOKINASE"/>
</dbReference>